<feature type="domain" description="N-acetyltransferase" evidence="3">
    <location>
        <begin position="4"/>
        <end position="161"/>
    </location>
</feature>
<organism evidence="4 5">
    <name type="scientific">Paenibacillus gyeongsangnamensis</name>
    <dbReference type="NCBI Taxonomy" id="3388067"/>
    <lineage>
        <taxon>Bacteria</taxon>
        <taxon>Bacillati</taxon>
        <taxon>Bacillota</taxon>
        <taxon>Bacilli</taxon>
        <taxon>Bacillales</taxon>
        <taxon>Paenibacillaceae</taxon>
        <taxon>Paenibacillus</taxon>
    </lineage>
</organism>
<dbReference type="Pfam" id="PF00583">
    <property type="entry name" value="Acetyltransf_1"/>
    <property type="match status" value="1"/>
</dbReference>
<dbReference type="CDD" id="cd04301">
    <property type="entry name" value="NAT_SF"/>
    <property type="match status" value="1"/>
</dbReference>
<dbReference type="RefSeq" id="WP_269884236.1">
    <property type="nucleotide sequence ID" value="NZ_JAQAGZ010000019.1"/>
</dbReference>
<dbReference type="Gene3D" id="3.40.630.30">
    <property type="match status" value="1"/>
</dbReference>
<dbReference type="SUPFAM" id="SSF55729">
    <property type="entry name" value="Acyl-CoA N-acyltransferases (Nat)"/>
    <property type="match status" value="1"/>
</dbReference>
<dbReference type="InterPro" id="IPR050832">
    <property type="entry name" value="Bact_Acetyltransf"/>
</dbReference>
<dbReference type="Proteomes" id="UP001527882">
    <property type="component" value="Unassembled WGS sequence"/>
</dbReference>
<keyword evidence="2" id="KW-0012">Acyltransferase</keyword>
<evidence type="ECO:0000256" key="1">
    <source>
        <dbReference type="ARBA" id="ARBA00022679"/>
    </source>
</evidence>
<gene>
    <name evidence="4" type="ORF">O9H85_25485</name>
</gene>
<dbReference type="EMBL" id="JAQAGZ010000019">
    <property type="protein sequence ID" value="MCZ8515703.1"/>
    <property type="molecule type" value="Genomic_DNA"/>
</dbReference>
<dbReference type="InterPro" id="IPR000182">
    <property type="entry name" value="GNAT_dom"/>
</dbReference>
<sequence length="161" mass="17889">MTSINIRPIGEKDKPFLWDMLYEMVHIPNDKPPKELLLAMPGIRQWLEGWGRTGDEGFVAESAPAGPIGAAWYRLSDAGQPGYGFVDERTPELSIAVLPEHAGRGIGTRLLRTLIERAETQGYPGLSLSVDPRNAALRLYERFGFRRCGTSGTSVTMLLRF</sequence>
<keyword evidence="5" id="KW-1185">Reference proteome</keyword>
<evidence type="ECO:0000259" key="3">
    <source>
        <dbReference type="PROSITE" id="PS51186"/>
    </source>
</evidence>
<accession>A0ABT4QFP7</accession>
<protein>
    <submittedName>
        <fullName evidence="4">GNAT family N-acetyltransferase</fullName>
    </submittedName>
</protein>
<keyword evidence="1" id="KW-0808">Transferase</keyword>
<dbReference type="PANTHER" id="PTHR43877:SF2">
    <property type="entry name" value="AMINOALKYLPHOSPHONATE N-ACETYLTRANSFERASE-RELATED"/>
    <property type="match status" value="1"/>
</dbReference>
<evidence type="ECO:0000313" key="5">
    <source>
        <dbReference type="Proteomes" id="UP001527882"/>
    </source>
</evidence>
<comment type="caution">
    <text evidence="4">The sequence shown here is derived from an EMBL/GenBank/DDBJ whole genome shotgun (WGS) entry which is preliminary data.</text>
</comment>
<proteinExistence type="predicted"/>
<evidence type="ECO:0000313" key="4">
    <source>
        <dbReference type="EMBL" id="MCZ8515703.1"/>
    </source>
</evidence>
<dbReference type="PANTHER" id="PTHR43877">
    <property type="entry name" value="AMINOALKYLPHOSPHONATE N-ACETYLTRANSFERASE-RELATED-RELATED"/>
    <property type="match status" value="1"/>
</dbReference>
<name>A0ABT4QFP7_9BACL</name>
<reference evidence="4 5" key="1">
    <citation type="submission" date="2022-12" db="EMBL/GenBank/DDBJ databases">
        <title>Draft genome sequence of Paenibacillus sp. dW9.</title>
        <authorList>
            <person name="Choi E.-W."/>
            <person name="Kim D.-U."/>
        </authorList>
    </citation>
    <scope>NUCLEOTIDE SEQUENCE [LARGE SCALE GENOMIC DNA]</scope>
    <source>
        <strain evidence="5">dW9</strain>
    </source>
</reference>
<evidence type="ECO:0000256" key="2">
    <source>
        <dbReference type="ARBA" id="ARBA00023315"/>
    </source>
</evidence>
<dbReference type="PROSITE" id="PS51186">
    <property type="entry name" value="GNAT"/>
    <property type="match status" value="1"/>
</dbReference>
<dbReference type="InterPro" id="IPR016181">
    <property type="entry name" value="Acyl_CoA_acyltransferase"/>
</dbReference>